<dbReference type="Ensembl" id="ENSSPAT00000012480.1">
    <property type="protein sequence ID" value="ENSSPAP00000012273.1"/>
    <property type="gene ID" value="ENSSPAG00000009293.1"/>
</dbReference>
<feature type="compositionally biased region" description="Basic and acidic residues" evidence="16">
    <location>
        <begin position="861"/>
        <end position="880"/>
    </location>
</feature>
<dbReference type="InterPro" id="IPR001487">
    <property type="entry name" value="Bromodomain"/>
</dbReference>
<dbReference type="STRING" id="144197.ENSSPAP00000012273"/>
<dbReference type="Gene3D" id="1.20.1270.220">
    <property type="match status" value="1"/>
</dbReference>
<evidence type="ECO:0000256" key="13">
    <source>
        <dbReference type="ARBA" id="ARBA00044509"/>
    </source>
</evidence>
<dbReference type="FunFam" id="1.20.920.10:FF:000002">
    <property type="entry name" value="Bromodomain-containing protein 4"/>
    <property type="match status" value="1"/>
</dbReference>
<organism evidence="19">
    <name type="scientific">Stegastes partitus</name>
    <name type="common">bicolor damselfish</name>
    <dbReference type="NCBI Taxonomy" id="144197"/>
    <lineage>
        <taxon>Eukaryota</taxon>
        <taxon>Metazoa</taxon>
        <taxon>Chordata</taxon>
        <taxon>Craniata</taxon>
        <taxon>Vertebrata</taxon>
        <taxon>Euteleostomi</taxon>
        <taxon>Actinopterygii</taxon>
        <taxon>Neopterygii</taxon>
        <taxon>Teleostei</taxon>
        <taxon>Neoteleostei</taxon>
        <taxon>Acanthomorphata</taxon>
        <taxon>Ovalentaria</taxon>
        <taxon>Pomacentridae</taxon>
        <taxon>Stegastes</taxon>
    </lineage>
</organism>
<dbReference type="PANTHER" id="PTHR22880">
    <property type="entry name" value="FALZ-RELATED BROMODOMAIN-CONTAINING PROTEINS"/>
    <property type="match status" value="1"/>
</dbReference>
<feature type="compositionally biased region" description="Basic and acidic residues" evidence="16">
    <location>
        <begin position="839"/>
        <end position="849"/>
    </location>
</feature>
<comment type="subcellular location">
    <subcellularLocation>
        <location evidence="2">Chromosome</location>
    </subcellularLocation>
    <subcellularLocation>
        <location evidence="1">Nucleus</location>
    </subcellularLocation>
</comment>
<feature type="region of interest" description="Disordered" evidence="16">
    <location>
        <begin position="635"/>
        <end position="670"/>
    </location>
</feature>
<keyword evidence="5" id="KW-0677">Repeat</keyword>
<evidence type="ECO:0000256" key="6">
    <source>
        <dbReference type="ARBA" id="ARBA00022853"/>
    </source>
</evidence>
<keyword evidence="11" id="KW-0539">Nucleus</keyword>
<evidence type="ECO:0000256" key="5">
    <source>
        <dbReference type="ARBA" id="ARBA00022737"/>
    </source>
</evidence>
<dbReference type="SUPFAM" id="SSF47370">
    <property type="entry name" value="Bromodomain"/>
    <property type="match status" value="2"/>
</dbReference>
<dbReference type="Pfam" id="PF17035">
    <property type="entry name" value="BET"/>
    <property type="match status" value="1"/>
</dbReference>
<dbReference type="InterPro" id="IPR018359">
    <property type="entry name" value="Bromodomain_CS"/>
</dbReference>
<reference evidence="19" key="1">
    <citation type="submission" date="2023-09" db="UniProtKB">
        <authorList>
            <consortium name="Ensembl"/>
        </authorList>
    </citation>
    <scope>IDENTIFICATION</scope>
</reference>
<evidence type="ECO:0000256" key="9">
    <source>
        <dbReference type="ARBA" id="ARBA00023117"/>
    </source>
</evidence>
<dbReference type="PROSITE" id="PS00633">
    <property type="entry name" value="BROMODOMAIN_1"/>
    <property type="match status" value="2"/>
</dbReference>
<dbReference type="SMART" id="SM00297">
    <property type="entry name" value="BROMO"/>
    <property type="match status" value="2"/>
</dbReference>
<accession>A0A3B4ZTQ4</accession>
<evidence type="ECO:0000256" key="16">
    <source>
        <dbReference type="SAM" id="MobiDB-lite"/>
    </source>
</evidence>
<dbReference type="PROSITE" id="PS50014">
    <property type="entry name" value="BROMODOMAIN_2"/>
    <property type="match status" value="2"/>
</dbReference>
<feature type="domain" description="Bromo" evidence="17">
    <location>
        <begin position="42"/>
        <end position="114"/>
    </location>
</feature>
<evidence type="ECO:0000256" key="10">
    <source>
        <dbReference type="ARBA" id="ARBA00023163"/>
    </source>
</evidence>
<keyword evidence="10" id="KW-0804">Transcription</keyword>
<dbReference type="InterPro" id="IPR036427">
    <property type="entry name" value="Bromodomain-like_sf"/>
</dbReference>
<dbReference type="GO" id="GO:0005634">
    <property type="term" value="C:nucleus"/>
    <property type="evidence" value="ECO:0007669"/>
    <property type="project" value="UniProtKB-SubCell"/>
</dbReference>
<feature type="region of interest" description="Disordered" evidence="16">
    <location>
        <begin position="568"/>
        <end position="598"/>
    </location>
</feature>
<dbReference type="GO" id="GO:0000785">
    <property type="term" value="C:chromatin"/>
    <property type="evidence" value="ECO:0007669"/>
    <property type="project" value="TreeGrafter"/>
</dbReference>
<feature type="region of interest" description="Disordered" evidence="16">
    <location>
        <begin position="784"/>
        <end position="882"/>
    </location>
</feature>
<feature type="compositionally biased region" description="Polar residues" evidence="16">
    <location>
        <begin position="654"/>
        <end position="663"/>
    </location>
</feature>
<comment type="similarity">
    <text evidence="13">Belongs to the BET family.</text>
</comment>
<dbReference type="InterPro" id="IPR038336">
    <property type="entry name" value="NET_sf"/>
</dbReference>
<dbReference type="CDD" id="cd05497">
    <property type="entry name" value="Bromo_Brdt_I_like"/>
    <property type="match status" value="1"/>
</dbReference>
<evidence type="ECO:0000256" key="4">
    <source>
        <dbReference type="ARBA" id="ARBA00022553"/>
    </source>
</evidence>
<keyword evidence="3" id="KW-0158">Chromosome</keyword>
<dbReference type="InterPro" id="IPR043509">
    <property type="entry name" value="Bromo_Brdt_II"/>
</dbReference>
<evidence type="ECO:0000256" key="1">
    <source>
        <dbReference type="ARBA" id="ARBA00004123"/>
    </source>
</evidence>
<keyword evidence="9 15" id="KW-0103">Bromodomain</keyword>
<keyword evidence="7" id="KW-0007">Acetylation</keyword>
<dbReference type="PANTHER" id="PTHR22880:SF240">
    <property type="entry name" value="BROMODOMAIN-CONTAINING PROTEIN 2"/>
    <property type="match status" value="1"/>
</dbReference>
<evidence type="ECO:0000256" key="2">
    <source>
        <dbReference type="ARBA" id="ARBA00004286"/>
    </source>
</evidence>
<feature type="compositionally biased region" description="Basic and acidic residues" evidence="16">
    <location>
        <begin position="577"/>
        <end position="596"/>
    </location>
</feature>
<feature type="compositionally biased region" description="Acidic residues" evidence="16">
    <location>
        <begin position="391"/>
        <end position="403"/>
    </location>
</feature>
<dbReference type="PRINTS" id="PR00503">
    <property type="entry name" value="BROMODOMAIN"/>
</dbReference>
<evidence type="ECO:0000256" key="12">
    <source>
        <dbReference type="ARBA" id="ARBA00040998"/>
    </source>
</evidence>
<dbReference type="GO" id="GO:0006355">
    <property type="term" value="P:regulation of DNA-templated transcription"/>
    <property type="evidence" value="ECO:0007669"/>
    <property type="project" value="TreeGrafter"/>
</dbReference>
<dbReference type="Gene3D" id="1.20.920.10">
    <property type="entry name" value="Bromodomain-like"/>
    <property type="match status" value="2"/>
</dbReference>
<keyword evidence="8" id="KW-0805">Transcription regulation</keyword>
<dbReference type="InterPro" id="IPR027353">
    <property type="entry name" value="NET_dom"/>
</dbReference>
<proteinExistence type="inferred from homology"/>
<comment type="subunit">
    <text evidence="14">Homodimer. Interacts with E2F1. Interacts with (acetylated) STAT3; promoting STAT3 recruitment to chromatin. Interacts with CTCF; promoting BRD2 recruitment to chromatin.</text>
</comment>
<evidence type="ECO:0000259" key="17">
    <source>
        <dbReference type="PROSITE" id="PS50014"/>
    </source>
</evidence>
<dbReference type="InterPro" id="IPR031354">
    <property type="entry name" value="BRD4_CDT"/>
</dbReference>
<protein>
    <recommendedName>
        <fullName evidence="12">Bromodomain-containing protein 2</fullName>
    </recommendedName>
</protein>
<sequence>MSDVKVTVVGNPPPPEVINSKKPGRVTNQLRYLEKVVIKALWSHQYSWPFQQPVDAVALHLPDYYTIVTNPMDLGTIKKRLQNRYYWQATDCMEDFKTMFNNCYMYNQSGHDIVFMAQTLEKLFLQKLSKMPQEELVTAVSTKESVKKKKTNAGALKQSSLMSEVVLQQTVTVIPPDVPPFNPPLQLSAQADATIKKALKRKTDPAAHTTNSEVSPTEEPSAPCSLLSRRGSGRPIKAPKMDLPVFEGKRARLTEQLKHCKEILKEMLSKRHYAYAWPFYTPVDAVTLGLHDYHDIINQPMDLSTVRKKMDNGEYANAKEFAADVRLMFSNCYKYNPPLNEVVYMARKLQEVFEARFLKVPQESEGCSVSHPLVVKGAGSRVGSLSTSESSDSESSSEAESPSEEVAMQLANLEERLKAMSDQLRRLSQEPLLKPKKKEKLKKEKRLKEKDIARLKRKSSKYRSIVEKIANGKSSSLYNCEEPIKYEEKVSSTSVTYQEMKQLKADIHKLPGDKLGKLVNIIHTRESCLRDSTLEEIDVDFEMLKPSTFRALQRFVAASLRKCNRSKTKLEPTGGKLTEKLKDDGKSPTVSKEQHSIKKKKPFGKKMSFLFKAKVAHAAVKKQPSVIKDLTNHSVKISQPAPPPVQPSLAESKGQATQQNADQTCDEPTLSPPDLSALLSPMASPGVSLDWAAARFEVLSMKRQNYAQLVSKTAFLDLTESQEANVPSTCPAEEEKTQIPKKDIVLKNAESWARLVRQSVTPTAIKSSKESFQQFRKAAIEKEEREKALKKKPTDENKERETPEKSSLPGPCKAEQNPQPVKEDPDLPESVCAEAIVDALRHIKQEKSPNETQPPPTQLPVDREREIARKKEQERRRREAMCGIDMTLQRDIMTTFELNMD</sequence>
<evidence type="ECO:0000256" key="8">
    <source>
        <dbReference type="ARBA" id="ARBA00023015"/>
    </source>
</evidence>
<dbReference type="Pfam" id="PF00439">
    <property type="entry name" value="Bromodomain"/>
    <property type="match status" value="2"/>
</dbReference>
<dbReference type="GO" id="GO:0006338">
    <property type="term" value="P:chromatin remodeling"/>
    <property type="evidence" value="ECO:0007669"/>
    <property type="project" value="TreeGrafter"/>
</dbReference>
<keyword evidence="4" id="KW-0597">Phosphoprotein</keyword>
<feature type="domain" description="NET" evidence="18">
    <location>
        <begin position="485"/>
        <end position="567"/>
    </location>
</feature>
<keyword evidence="6" id="KW-0156">Chromatin regulator</keyword>
<dbReference type="FunFam" id="1.20.920.10:FF:000003">
    <property type="entry name" value="Bromodomain-containing protein 2"/>
    <property type="match status" value="1"/>
</dbReference>
<evidence type="ECO:0000256" key="11">
    <source>
        <dbReference type="ARBA" id="ARBA00023242"/>
    </source>
</evidence>
<evidence type="ECO:0000256" key="7">
    <source>
        <dbReference type="ARBA" id="ARBA00022990"/>
    </source>
</evidence>
<evidence type="ECO:0000256" key="14">
    <source>
        <dbReference type="ARBA" id="ARBA00046861"/>
    </source>
</evidence>
<feature type="domain" description="Bromo" evidence="17">
    <location>
        <begin position="271"/>
        <end position="343"/>
    </location>
</feature>
<evidence type="ECO:0000256" key="15">
    <source>
        <dbReference type="PROSITE-ProRule" id="PRU00035"/>
    </source>
</evidence>
<dbReference type="Pfam" id="PF17105">
    <property type="entry name" value="BRD4_CDT"/>
    <property type="match status" value="1"/>
</dbReference>
<evidence type="ECO:0000259" key="18">
    <source>
        <dbReference type="PROSITE" id="PS51525"/>
    </source>
</evidence>
<dbReference type="GeneTree" id="ENSGT00940000166414"/>
<dbReference type="PROSITE" id="PS51525">
    <property type="entry name" value="NET"/>
    <property type="match status" value="1"/>
</dbReference>
<dbReference type="InterPro" id="IPR050935">
    <property type="entry name" value="Bromo_chromatin_reader"/>
</dbReference>
<evidence type="ECO:0000256" key="3">
    <source>
        <dbReference type="ARBA" id="ARBA00022454"/>
    </source>
</evidence>
<evidence type="ECO:0000313" key="19">
    <source>
        <dbReference type="Ensembl" id="ENSSPAP00000012273.1"/>
    </source>
</evidence>
<dbReference type="CDD" id="cd05498">
    <property type="entry name" value="Bromo_Brdt_II_like"/>
    <property type="match status" value="1"/>
</dbReference>
<name>A0A3B4ZTQ4_9TELE</name>
<feature type="region of interest" description="Disordered" evidence="16">
    <location>
        <begin position="380"/>
        <end position="405"/>
    </location>
</feature>
<dbReference type="InterPro" id="IPR043508">
    <property type="entry name" value="Bromo_Brdt_I"/>
</dbReference>
<feature type="region of interest" description="Disordered" evidence="16">
    <location>
        <begin position="199"/>
        <end position="240"/>
    </location>
</feature>
<dbReference type="AlphaFoldDB" id="A0A3B4ZTQ4"/>
<feature type="compositionally biased region" description="Basic and acidic residues" evidence="16">
    <location>
        <begin position="784"/>
        <end position="804"/>
    </location>
</feature>